<dbReference type="Proteomes" id="UP001143480">
    <property type="component" value="Unassembled WGS sequence"/>
</dbReference>
<accession>A0A9W6NTF7</accession>
<dbReference type="AlphaFoldDB" id="A0A9W6NTF7"/>
<evidence type="ECO:0000313" key="2">
    <source>
        <dbReference type="Proteomes" id="UP001143480"/>
    </source>
</evidence>
<dbReference type="RefSeq" id="WP_271190297.1">
    <property type="nucleotide sequence ID" value="NZ_BSFP01000129.1"/>
</dbReference>
<proteinExistence type="predicted"/>
<gene>
    <name evidence="1" type="ORF">GCM10017581_099170</name>
</gene>
<keyword evidence="2" id="KW-1185">Reference proteome</keyword>
<name>A0A9W6NTF7_9ACTN</name>
<reference evidence="1" key="2">
    <citation type="submission" date="2023-01" db="EMBL/GenBank/DDBJ databases">
        <authorList>
            <person name="Sun Q."/>
            <person name="Evtushenko L."/>
        </authorList>
    </citation>
    <scope>NUCLEOTIDE SEQUENCE</scope>
    <source>
        <strain evidence="1">VKM Ac-1321</strain>
    </source>
</reference>
<reference evidence="1" key="1">
    <citation type="journal article" date="2014" name="Int. J. Syst. Evol. Microbiol.">
        <title>Complete genome sequence of Corynebacterium casei LMG S-19264T (=DSM 44701T), isolated from a smear-ripened cheese.</title>
        <authorList>
            <consortium name="US DOE Joint Genome Institute (JGI-PGF)"/>
            <person name="Walter F."/>
            <person name="Albersmeier A."/>
            <person name="Kalinowski J."/>
            <person name="Ruckert C."/>
        </authorList>
    </citation>
    <scope>NUCLEOTIDE SEQUENCE</scope>
    <source>
        <strain evidence="1">VKM Ac-1321</strain>
    </source>
</reference>
<evidence type="ECO:0000313" key="1">
    <source>
        <dbReference type="EMBL" id="GLL08157.1"/>
    </source>
</evidence>
<protein>
    <submittedName>
        <fullName evidence="1">Uncharacterized protein</fullName>
    </submittedName>
</protein>
<organism evidence="1 2">
    <name type="scientific">Dactylosporangium matsuzakiense</name>
    <dbReference type="NCBI Taxonomy" id="53360"/>
    <lineage>
        <taxon>Bacteria</taxon>
        <taxon>Bacillati</taxon>
        <taxon>Actinomycetota</taxon>
        <taxon>Actinomycetes</taxon>
        <taxon>Micromonosporales</taxon>
        <taxon>Micromonosporaceae</taxon>
        <taxon>Dactylosporangium</taxon>
    </lineage>
</organism>
<dbReference type="EMBL" id="BSFP01000129">
    <property type="protein sequence ID" value="GLL08157.1"/>
    <property type="molecule type" value="Genomic_DNA"/>
</dbReference>
<comment type="caution">
    <text evidence="1">The sequence shown here is derived from an EMBL/GenBank/DDBJ whole genome shotgun (WGS) entry which is preliminary data.</text>
</comment>
<sequence length="76" mass="8774">MAISARYHKMRETEFVVEYEFGGTGPMDRRLMFDKDDRTLLVDDGRRDHLTIAVALGILRRLRVDGEWPRGGGVDH</sequence>